<dbReference type="Pfam" id="PF13185">
    <property type="entry name" value="GAF_2"/>
    <property type="match status" value="2"/>
</dbReference>
<evidence type="ECO:0000256" key="2">
    <source>
        <dbReference type="ARBA" id="ARBA00022777"/>
    </source>
</evidence>
<evidence type="ECO:0000256" key="1">
    <source>
        <dbReference type="ARBA" id="ARBA00022679"/>
    </source>
</evidence>
<dbReference type="RefSeq" id="WP_210055384.1">
    <property type="nucleotide sequence ID" value="NZ_BAAAMH010000019.1"/>
</dbReference>
<dbReference type="GO" id="GO:0016301">
    <property type="term" value="F:kinase activity"/>
    <property type="evidence" value="ECO:0007669"/>
    <property type="project" value="UniProtKB-KW"/>
</dbReference>
<organism evidence="5 6">
    <name type="scientific">Microlunatus capsulatus</name>
    <dbReference type="NCBI Taxonomy" id="99117"/>
    <lineage>
        <taxon>Bacteria</taxon>
        <taxon>Bacillati</taxon>
        <taxon>Actinomycetota</taxon>
        <taxon>Actinomycetes</taxon>
        <taxon>Propionibacteriales</taxon>
        <taxon>Propionibacteriaceae</taxon>
        <taxon>Microlunatus</taxon>
    </lineage>
</organism>
<dbReference type="InterPro" id="IPR011712">
    <property type="entry name" value="Sig_transdc_His_kin_sub3_dim/P"/>
</dbReference>
<name>A0ABS4Z7Y1_9ACTN</name>
<dbReference type="SUPFAM" id="SSF55874">
    <property type="entry name" value="ATPase domain of HSP90 chaperone/DNA topoisomerase II/histidine kinase"/>
    <property type="match status" value="1"/>
</dbReference>
<dbReference type="Gene3D" id="3.30.565.10">
    <property type="entry name" value="Histidine kinase-like ATPase, C-terminal domain"/>
    <property type="match status" value="1"/>
</dbReference>
<evidence type="ECO:0000256" key="3">
    <source>
        <dbReference type="ARBA" id="ARBA00023012"/>
    </source>
</evidence>
<dbReference type="InterPro" id="IPR029016">
    <property type="entry name" value="GAF-like_dom_sf"/>
</dbReference>
<dbReference type="PANTHER" id="PTHR24421">
    <property type="entry name" value="NITRATE/NITRITE SENSOR PROTEIN NARX-RELATED"/>
    <property type="match status" value="1"/>
</dbReference>
<keyword evidence="3" id="KW-0902">Two-component regulatory system</keyword>
<feature type="domain" description="GAF" evidence="4">
    <location>
        <begin position="228"/>
        <end position="375"/>
    </location>
</feature>
<dbReference type="SMART" id="SM00065">
    <property type="entry name" value="GAF"/>
    <property type="match status" value="2"/>
</dbReference>
<dbReference type="PANTHER" id="PTHR24421:SF56">
    <property type="entry name" value="OXYGEN SENSOR HISTIDINE KINASE RESPONSE REGULATOR DOST"/>
    <property type="match status" value="1"/>
</dbReference>
<dbReference type="SUPFAM" id="SSF55781">
    <property type="entry name" value="GAF domain-like"/>
    <property type="match status" value="2"/>
</dbReference>
<protein>
    <submittedName>
        <fullName evidence="5">Signal transduction histidine kinase</fullName>
    </submittedName>
</protein>
<dbReference type="Gene3D" id="1.20.5.1930">
    <property type="match status" value="1"/>
</dbReference>
<proteinExistence type="predicted"/>
<sequence>MTSPDGRPAGAPGAVGGAPPLPVADLMTQLGQRADDIVSAQRRLRGLLAANRSIVGELSLPRVLQKIVEAAREIAGARYAALGVLAPDGGFEQLVHSGMDEQTVAGIQDFPSGQGVLGVLVGHAEPIRVGRIADHPRSFGFPAGHPPMQSFLGVPITAHGSVFGNLYITEPVAGGEFSAEDEDLVAALAATAGIAVENARLYEESRRRQEWLLASSEISQQLLAAGDDERAVLSLIAVNVHHLARAALVCIVVPDEDDPALLRIAAAAGRDEHALLGLTYPVEGSLAGLAMREGRGRVVDSGAQHNLRWLLRPDTFAGPVMALPLTGEWGARGAVVVGRLEHQPIFSMADVAMAEDFAGQAAIALELAGARSAQLRLGALEDRERIARDLHDHVIQRLFATGLTLQSTAGSAHDPAVRDRLGRTVADLDETIRQIRTSIFALQYARPAAASVRATVAAVVDDLSAALGFRPSTHLAGPLDTLVEEDLVVDVAAVVREALADVARHGRARRCSVVVEADAGELRVVVADDGAGLVQDGRRSGLADLRERALRRGGGMTTERADEGGLRVRWSVPLT</sequence>
<reference evidence="5 6" key="1">
    <citation type="submission" date="2021-03" db="EMBL/GenBank/DDBJ databases">
        <title>Sequencing the genomes of 1000 actinobacteria strains.</title>
        <authorList>
            <person name="Klenk H.-P."/>
        </authorList>
    </citation>
    <scope>NUCLEOTIDE SEQUENCE [LARGE SCALE GENOMIC DNA]</scope>
    <source>
        <strain evidence="5 6">DSM 12936</strain>
    </source>
</reference>
<evidence type="ECO:0000259" key="4">
    <source>
        <dbReference type="SMART" id="SM00065"/>
    </source>
</evidence>
<dbReference type="CDD" id="cd16917">
    <property type="entry name" value="HATPase_UhpB-NarQ-NarX-like"/>
    <property type="match status" value="1"/>
</dbReference>
<accession>A0ABS4Z7Y1</accession>
<comment type="caution">
    <text evidence="5">The sequence shown here is derived from an EMBL/GenBank/DDBJ whole genome shotgun (WGS) entry which is preliminary data.</text>
</comment>
<dbReference type="InterPro" id="IPR003018">
    <property type="entry name" value="GAF"/>
</dbReference>
<feature type="domain" description="GAF" evidence="4">
    <location>
        <begin position="59"/>
        <end position="206"/>
    </location>
</feature>
<evidence type="ECO:0000313" key="6">
    <source>
        <dbReference type="Proteomes" id="UP000758168"/>
    </source>
</evidence>
<gene>
    <name evidence="5" type="ORF">JOF54_002065</name>
</gene>
<dbReference type="InterPro" id="IPR050482">
    <property type="entry name" value="Sensor_HK_TwoCompSys"/>
</dbReference>
<keyword evidence="2 5" id="KW-0418">Kinase</keyword>
<keyword evidence="1" id="KW-0808">Transferase</keyword>
<dbReference type="Gene3D" id="3.30.450.40">
    <property type="match status" value="2"/>
</dbReference>
<dbReference type="Proteomes" id="UP000758168">
    <property type="component" value="Unassembled WGS sequence"/>
</dbReference>
<keyword evidence="6" id="KW-1185">Reference proteome</keyword>
<dbReference type="Pfam" id="PF07730">
    <property type="entry name" value="HisKA_3"/>
    <property type="match status" value="1"/>
</dbReference>
<dbReference type="EMBL" id="JAGIOB010000001">
    <property type="protein sequence ID" value="MBP2417143.1"/>
    <property type="molecule type" value="Genomic_DNA"/>
</dbReference>
<evidence type="ECO:0000313" key="5">
    <source>
        <dbReference type="EMBL" id="MBP2417143.1"/>
    </source>
</evidence>
<dbReference type="InterPro" id="IPR036890">
    <property type="entry name" value="HATPase_C_sf"/>
</dbReference>